<dbReference type="Proteomes" id="UP000028702">
    <property type="component" value="Unassembled WGS sequence"/>
</dbReference>
<accession>A0A081BD77</accession>
<proteinExistence type="predicted"/>
<gene>
    <name evidence="1" type="ORF">M2A_2494</name>
</gene>
<comment type="caution">
    <text evidence="1">The sequence shown here is derived from an EMBL/GenBank/DDBJ whole genome shotgun (WGS) entry which is preliminary data.</text>
</comment>
<keyword evidence="2" id="KW-1185">Reference proteome</keyword>
<reference evidence="1 2" key="1">
    <citation type="submission" date="2014-07" db="EMBL/GenBank/DDBJ databases">
        <title>Tepidicaulis marinum gen. nov., sp. nov., a novel marine bacterium denitrifying nitrate to nitrous oxide strictly under microaerobic conditions.</title>
        <authorList>
            <person name="Takeuchi M."/>
            <person name="Yamagishi T."/>
            <person name="Kamagata Y."/>
            <person name="Oshima K."/>
            <person name="Hattori M."/>
            <person name="Katayama T."/>
            <person name="Hanada S."/>
            <person name="Tamaki H."/>
            <person name="Marumo K."/>
            <person name="Maeda H."/>
            <person name="Nedachi M."/>
            <person name="Iwasaki W."/>
            <person name="Suwa Y."/>
            <person name="Sakata S."/>
        </authorList>
    </citation>
    <scope>NUCLEOTIDE SEQUENCE [LARGE SCALE GENOMIC DNA]</scope>
    <source>
        <strain evidence="1 2">MA2</strain>
    </source>
</reference>
<protein>
    <submittedName>
        <fullName evidence="1">Conserved protein</fullName>
    </submittedName>
</protein>
<evidence type="ECO:0000313" key="2">
    <source>
        <dbReference type="Proteomes" id="UP000028702"/>
    </source>
</evidence>
<evidence type="ECO:0000313" key="1">
    <source>
        <dbReference type="EMBL" id="GAK45995.1"/>
    </source>
</evidence>
<dbReference type="STRING" id="1333998.M2A_2494"/>
<name>A0A081BD77_9HYPH</name>
<sequence>MAKLVYSQEELMADHPYAKRQEDAGYLMHGGFDEEGTYISPRTLHRWPAVKAWQGALKEKGVPLIDASVELLKHGNFPNVEQQKFLLKNGYSQSLWNSLTVTGIVEARGRALCEFTAPDFQDIIVDDISETATGHLGKGLLYAHGADEGGDPEQPQYGAHDAMWFAARDLLFGANAYPADIEPDNISRPDQGRLMPQLPEVYEQIILLLMNVLMIEVRAEAFFSFCQKVMRDPDVFQDRREAAERAATMVERIRTDEAIHVGYLQTVVSEMRSFTFKTVDGGTIAGKDLIDPIWQGMIHWHAETQHEKARELSYARVQEHFEAMPDGAKLLDQFNALGARAKAA</sequence>
<dbReference type="RefSeq" id="WP_045448077.1">
    <property type="nucleotide sequence ID" value="NZ_BBIO01000014.1"/>
</dbReference>
<organism evidence="1 2">
    <name type="scientific">Tepidicaulis marinus</name>
    <dbReference type="NCBI Taxonomy" id="1333998"/>
    <lineage>
        <taxon>Bacteria</taxon>
        <taxon>Pseudomonadati</taxon>
        <taxon>Pseudomonadota</taxon>
        <taxon>Alphaproteobacteria</taxon>
        <taxon>Hyphomicrobiales</taxon>
        <taxon>Parvibaculaceae</taxon>
        <taxon>Tepidicaulis</taxon>
    </lineage>
</organism>
<dbReference type="EMBL" id="BBIO01000014">
    <property type="protein sequence ID" value="GAK45995.1"/>
    <property type="molecule type" value="Genomic_DNA"/>
</dbReference>
<dbReference type="AlphaFoldDB" id="A0A081BD77"/>
<dbReference type="eggNOG" id="ENOG5033QQ7">
    <property type="taxonomic scope" value="Bacteria"/>
</dbReference>